<evidence type="ECO:0000313" key="4">
    <source>
        <dbReference type="EMBL" id="PWH82726.1"/>
    </source>
</evidence>
<evidence type="ECO:0000256" key="3">
    <source>
        <dbReference type="PROSITE-ProRule" id="PRU00339"/>
    </source>
</evidence>
<keyword evidence="5" id="KW-1185">Reference proteome</keyword>
<dbReference type="Pfam" id="PF13181">
    <property type="entry name" value="TPR_8"/>
    <property type="match status" value="2"/>
</dbReference>
<accession>A0A2U2X4L6</accession>
<evidence type="ECO:0000256" key="2">
    <source>
        <dbReference type="ARBA" id="ARBA00022803"/>
    </source>
</evidence>
<dbReference type="AlphaFoldDB" id="A0A2U2X4L6"/>
<evidence type="ECO:0000256" key="1">
    <source>
        <dbReference type="ARBA" id="ARBA00022737"/>
    </source>
</evidence>
<gene>
    <name evidence="4" type="ORF">DIS18_10865</name>
</gene>
<dbReference type="RefSeq" id="WP_109353081.1">
    <property type="nucleotide sequence ID" value="NZ_QFRI01000002.1"/>
</dbReference>
<dbReference type="InterPro" id="IPR011990">
    <property type="entry name" value="TPR-like_helical_dom_sf"/>
</dbReference>
<sequence>MNKFFVIFVSFTLLSSCDFSSAEEHYNLAVDLEKDKKYKEAIFHLNIAIEKKDRFKQAFLNRGFCKTELGDLVGGIDDYKKLLAFDYDNTFALFNLGNNYSLLADNKKAIYYYSKALQTEGALKSFVGSGGKPSGIAVSLDANYGMLDCEIYFERGIAYLEENQFDKAIFDINKSLEVNNAKKDCYFLLGKAFLGKNDSIDACESFIKSAKLGDKEAREMLRKHCIKKTKSN</sequence>
<dbReference type="PROSITE" id="PS51257">
    <property type="entry name" value="PROKAR_LIPOPROTEIN"/>
    <property type="match status" value="1"/>
</dbReference>
<protein>
    <submittedName>
        <fullName evidence="4">Uncharacterized protein</fullName>
    </submittedName>
</protein>
<dbReference type="SUPFAM" id="SSF48452">
    <property type="entry name" value="TPR-like"/>
    <property type="match status" value="1"/>
</dbReference>
<reference evidence="4" key="2">
    <citation type="submission" date="2018-05" db="EMBL/GenBank/DDBJ databases">
        <authorList>
            <person name="Lanie J.A."/>
            <person name="Ng W.-L."/>
            <person name="Kazmierczak K.M."/>
            <person name="Andrzejewski T.M."/>
            <person name="Davidsen T.M."/>
            <person name="Wayne K.J."/>
            <person name="Tettelin H."/>
            <person name="Glass J.I."/>
            <person name="Rusch D."/>
            <person name="Podicherti R."/>
            <person name="Tsui H.-C.T."/>
            <person name="Winkler M.E."/>
        </authorList>
    </citation>
    <scope>NUCLEOTIDE SEQUENCE [LARGE SCALE GENOMIC DNA]</scope>
    <source>
        <strain evidence="4">ZY111</strain>
    </source>
</reference>
<name>A0A2U2X4L6_9FLAO</name>
<dbReference type="SMART" id="SM00028">
    <property type="entry name" value="TPR"/>
    <property type="match status" value="4"/>
</dbReference>
<feature type="repeat" description="TPR" evidence="3">
    <location>
        <begin position="149"/>
        <end position="182"/>
    </location>
</feature>
<feature type="repeat" description="TPR" evidence="3">
    <location>
        <begin position="90"/>
        <end position="123"/>
    </location>
</feature>
<comment type="caution">
    <text evidence="4">The sequence shown here is derived from an EMBL/GenBank/DDBJ whole genome shotgun (WGS) entry which is preliminary data.</text>
</comment>
<dbReference type="PROSITE" id="PS50005">
    <property type="entry name" value="TPR"/>
    <property type="match status" value="2"/>
</dbReference>
<dbReference type="OrthoDB" id="1290858at2"/>
<keyword evidence="1" id="KW-0677">Repeat</keyword>
<dbReference type="InterPro" id="IPR050498">
    <property type="entry name" value="Ycf3"/>
</dbReference>
<dbReference type="EMBL" id="QFRI01000002">
    <property type="protein sequence ID" value="PWH82726.1"/>
    <property type="molecule type" value="Genomic_DNA"/>
</dbReference>
<reference evidence="4" key="1">
    <citation type="submission" date="2018-05" db="EMBL/GenBank/DDBJ databases">
        <title>Algibacter marinivivus sp. nov., isolated from sample around a algae.</title>
        <authorList>
            <person name="Zhong X."/>
        </authorList>
    </citation>
    <scope>NUCLEOTIDE SEQUENCE [LARGE SCALE GENOMIC DNA]</scope>
    <source>
        <strain evidence="4">ZY111</strain>
    </source>
</reference>
<organism evidence="4 5">
    <name type="scientific">Algibacter marinivivus</name>
    <dbReference type="NCBI Taxonomy" id="2100723"/>
    <lineage>
        <taxon>Bacteria</taxon>
        <taxon>Pseudomonadati</taxon>
        <taxon>Bacteroidota</taxon>
        <taxon>Flavobacteriia</taxon>
        <taxon>Flavobacteriales</taxon>
        <taxon>Flavobacteriaceae</taxon>
        <taxon>Algibacter</taxon>
    </lineage>
</organism>
<dbReference type="Proteomes" id="UP000245375">
    <property type="component" value="Unassembled WGS sequence"/>
</dbReference>
<keyword evidence="2 3" id="KW-0802">TPR repeat</keyword>
<dbReference type="InterPro" id="IPR019734">
    <property type="entry name" value="TPR_rpt"/>
</dbReference>
<dbReference type="PANTHER" id="PTHR44858:SF1">
    <property type="entry name" value="UDP-N-ACETYLGLUCOSAMINE--PEPTIDE N-ACETYLGLUCOSAMINYLTRANSFERASE SPINDLY-RELATED"/>
    <property type="match status" value="1"/>
</dbReference>
<evidence type="ECO:0000313" key="5">
    <source>
        <dbReference type="Proteomes" id="UP000245375"/>
    </source>
</evidence>
<dbReference type="PANTHER" id="PTHR44858">
    <property type="entry name" value="TETRATRICOPEPTIDE REPEAT PROTEIN 6"/>
    <property type="match status" value="1"/>
</dbReference>
<dbReference type="Gene3D" id="1.25.40.10">
    <property type="entry name" value="Tetratricopeptide repeat domain"/>
    <property type="match status" value="2"/>
</dbReference>
<dbReference type="SUPFAM" id="SSF81901">
    <property type="entry name" value="HCP-like"/>
    <property type="match status" value="1"/>
</dbReference>
<proteinExistence type="predicted"/>